<reference evidence="3 4" key="1">
    <citation type="submission" date="2019-05" db="EMBL/GenBank/DDBJ databases">
        <title>Draft Genome of Bradyrhizobium elkanii strain SEMIA 938, Used in Commercial Inoculants for Lupinus spp. in Brazil.</title>
        <authorList>
            <person name="Hungria M."/>
            <person name="Delamuta J.R.M."/>
            <person name="Ribeiro R.A."/>
            <person name="Nogueira M.A."/>
        </authorList>
    </citation>
    <scope>NUCLEOTIDE SEQUENCE [LARGE SCALE GENOMIC DNA]</scope>
    <source>
        <strain evidence="3 4">Semia 938</strain>
    </source>
</reference>
<name>A0A4U6RWV3_BRAEL</name>
<keyword evidence="2" id="KW-0472">Membrane</keyword>
<keyword evidence="2" id="KW-0812">Transmembrane</keyword>
<evidence type="ECO:0000313" key="3">
    <source>
        <dbReference type="EMBL" id="TKV79687.1"/>
    </source>
</evidence>
<protein>
    <submittedName>
        <fullName evidence="3">Uncharacterized protein</fullName>
    </submittedName>
</protein>
<feature type="transmembrane region" description="Helical" evidence="2">
    <location>
        <begin position="129"/>
        <end position="150"/>
    </location>
</feature>
<evidence type="ECO:0000313" key="4">
    <source>
        <dbReference type="Proteomes" id="UP000305095"/>
    </source>
</evidence>
<accession>A0A4U6RWV3</accession>
<dbReference type="EMBL" id="SZZP01000012">
    <property type="protein sequence ID" value="TKV79687.1"/>
    <property type="molecule type" value="Genomic_DNA"/>
</dbReference>
<keyword evidence="2" id="KW-1133">Transmembrane helix</keyword>
<dbReference type="RefSeq" id="WP_137479965.1">
    <property type="nucleotide sequence ID" value="NZ_SZZP01000012.1"/>
</dbReference>
<organism evidence="3 4">
    <name type="scientific">Bradyrhizobium elkanii</name>
    <dbReference type="NCBI Taxonomy" id="29448"/>
    <lineage>
        <taxon>Bacteria</taxon>
        <taxon>Pseudomonadati</taxon>
        <taxon>Pseudomonadota</taxon>
        <taxon>Alphaproteobacteria</taxon>
        <taxon>Hyphomicrobiales</taxon>
        <taxon>Nitrobacteraceae</taxon>
        <taxon>Bradyrhizobium</taxon>
    </lineage>
</organism>
<sequence length="175" mass="18884">MATSCGFESHRPHQPSHATRTRTGQRGVFRLWRSSHAAIADCRSLPTLEIRAAHFAAVACRNQFWSEAAMEIANRNRIAKSNRIAGETARDHGASALEHGDDAAHCSNGLNAWNFRDATPADRAIYRRWIRGAIMLYGLLALGAGAAVWINGTGIGQTQLTSLSSAAAARSGHSH</sequence>
<comment type="caution">
    <text evidence="3">The sequence shown here is derived from an EMBL/GenBank/DDBJ whole genome shotgun (WGS) entry which is preliminary data.</text>
</comment>
<evidence type="ECO:0000256" key="2">
    <source>
        <dbReference type="SAM" id="Phobius"/>
    </source>
</evidence>
<dbReference type="Proteomes" id="UP000305095">
    <property type="component" value="Unassembled WGS sequence"/>
</dbReference>
<proteinExistence type="predicted"/>
<dbReference type="AlphaFoldDB" id="A0A4U6RWV3"/>
<feature type="region of interest" description="Disordered" evidence="1">
    <location>
        <begin position="1"/>
        <end position="23"/>
    </location>
</feature>
<evidence type="ECO:0000256" key="1">
    <source>
        <dbReference type="SAM" id="MobiDB-lite"/>
    </source>
</evidence>
<gene>
    <name evidence="3" type="ORF">FDV58_21280</name>
</gene>